<proteinExistence type="inferred from homology"/>
<dbReference type="Pfam" id="PF07749">
    <property type="entry name" value="ERp29"/>
    <property type="match status" value="1"/>
</dbReference>
<feature type="signal peptide" evidence="10">
    <location>
        <begin position="1"/>
        <end position="19"/>
    </location>
</feature>
<evidence type="ECO:0000256" key="5">
    <source>
        <dbReference type="ARBA" id="ARBA00022737"/>
    </source>
</evidence>
<dbReference type="PROSITE" id="PS00194">
    <property type="entry name" value="THIOREDOXIN_1"/>
    <property type="match status" value="2"/>
</dbReference>
<dbReference type="InterPro" id="IPR036356">
    <property type="entry name" value="ERp29_C_sf"/>
</dbReference>
<dbReference type="GO" id="GO:0006457">
    <property type="term" value="P:protein folding"/>
    <property type="evidence" value="ECO:0007669"/>
    <property type="project" value="TreeGrafter"/>
</dbReference>
<dbReference type="PANTHER" id="PTHR45672">
    <property type="entry name" value="PROTEIN DISULFIDE-ISOMERASE C17H9.14C-RELATED"/>
    <property type="match status" value="1"/>
</dbReference>
<evidence type="ECO:0000256" key="9">
    <source>
        <dbReference type="RuleBase" id="RU004208"/>
    </source>
</evidence>
<organism evidence="12 13">
    <name type="scientific">Salinomyces thailandicus</name>
    <dbReference type="NCBI Taxonomy" id="706561"/>
    <lineage>
        <taxon>Eukaryota</taxon>
        <taxon>Fungi</taxon>
        <taxon>Dikarya</taxon>
        <taxon>Ascomycota</taxon>
        <taxon>Pezizomycotina</taxon>
        <taxon>Dothideomycetes</taxon>
        <taxon>Dothideomycetidae</taxon>
        <taxon>Mycosphaerellales</taxon>
        <taxon>Teratosphaeriaceae</taxon>
        <taxon>Salinomyces</taxon>
    </lineage>
</organism>
<dbReference type="InterPro" id="IPR005788">
    <property type="entry name" value="PDI_thioredoxin-like_dom"/>
</dbReference>
<keyword evidence="5" id="KW-0677">Repeat</keyword>
<keyword evidence="4 10" id="KW-0732">Signal</keyword>
<evidence type="ECO:0000256" key="3">
    <source>
        <dbReference type="ARBA" id="ARBA00012723"/>
    </source>
</evidence>
<dbReference type="CDD" id="cd02998">
    <property type="entry name" value="PDI_a_ERp38"/>
    <property type="match status" value="2"/>
</dbReference>
<evidence type="ECO:0000256" key="4">
    <source>
        <dbReference type="ARBA" id="ARBA00022729"/>
    </source>
</evidence>
<evidence type="ECO:0000256" key="2">
    <source>
        <dbReference type="ARBA" id="ARBA00006347"/>
    </source>
</evidence>
<feature type="chain" id="PRO_5020613464" description="protein disulfide-isomerase" evidence="10">
    <location>
        <begin position="20"/>
        <end position="362"/>
    </location>
</feature>
<dbReference type="InterPro" id="IPR051063">
    <property type="entry name" value="PDI"/>
</dbReference>
<evidence type="ECO:0000256" key="7">
    <source>
        <dbReference type="ARBA" id="ARBA00023235"/>
    </source>
</evidence>
<comment type="catalytic activity">
    <reaction evidence="1">
        <text>Catalyzes the rearrangement of -S-S- bonds in proteins.</text>
        <dbReference type="EC" id="5.3.4.1"/>
    </reaction>
</comment>
<evidence type="ECO:0000256" key="1">
    <source>
        <dbReference type="ARBA" id="ARBA00001182"/>
    </source>
</evidence>
<dbReference type="PRINTS" id="PR00421">
    <property type="entry name" value="THIOREDOXIN"/>
</dbReference>
<dbReference type="SUPFAM" id="SSF52833">
    <property type="entry name" value="Thioredoxin-like"/>
    <property type="match status" value="2"/>
</dbReference>
<dbReference type="Proteomes" id="UP000308549">
    <property type="component" value="Unassembled WGS sequence"/>
</dbReference>
<reference evidence="12 13" key="1">
    <citation type="submission" date="2017-03" db="EMBL/GenBank/DDBJ databases">
        <title>Genomes of endolithic fungi from Antarctica.</title>
        <authorList>
            <person name="Coleine C."/>
            <person name="Masonjones S."/>
            <person name="Stajich J.E."/>
        </authorList>
    </citation>
    <scope>NUCLEOTIDE SEQUENCE [LARGE SCALE GENOMIC DNA]</scope>
    <source>
        <strain evidence="12 13">CCFEE 6315</strain>
    </source>
</reference>
<name>A0A4U0U2R8_9PEZI</name>
<dbReference type="EMBL" id="NAJL01000015">
    <property type="protein sequence ID" value="TKA29290.1"/>
    <property type="molecule type" value="Genomic_DNA"/>
</dbReference>
<evidence type="ECO:0000313" key="13">
    <source>
        <dbReference type="Proteomes" id="UP000308549"/>
    </source>
</evidence>
<sequence>MARLTQLLTASLAVFGTSAASAVLDLIPSNFDEIVHQSGKPALVEFFAPWCGHCKTLAPVYDELAQQFEFAKDKITIGKVDADEHKSLGREYGVQGFPTLKWFDGKSKEPTDYKSGRDLESLAAFISDKTGIKPKAKKAAPSPVEMLNDKTFKSEIGGDKDALVAFTAPWCGHCKSLAPVWEKLAADFASETGVLVAKVDCEAENAKATAQEAGVKSYPTINYYPKGSKEAVPYTGGRTEDALLTFLNDKAGTHRTVGGNLDALAGTIPSLDTLVANLKSGGDAAYAELEKAAGAASDKYGEYYTRVAKKAADNQDYVQKELKRLQGLVGKGGLAQEKMDDLIKRSNILQRFLGEQTGKDEL</sequence>
<dbReference type="Pfam" id="PF00085">
    <property type="entry name" value="Thioredoxin"/>
    <property type="match status" value="2"/>
</dbReference>
<accession>A0A4U0U2R8</accession>
<evidence type="ECO:0000256" key="10">
    <source>
        <dbReference type="SAM" id="SignalP"/>
    </source>
</evidence>
<dbReference type="OrthoDB" id="10264505at2759"/>
<comment type="caution">
    <text evidence="12">The sequence shown here is derived from an EMBL/GenBank/DDBJ whole genome shotgun (WGS) entry which is preliminary data.</text>
</comment>
<dbReference type="FunFam" id="3.40.30.10:FF:000032">
    <property type="entry name" value="Protein disulfide-isomerase A6 homolog"/>
    <property type="match status" value="1"/>
</dbReference>
<dbReference type="AlphaFoldDB" id="A0A4U0U2R8"/>
<protein>
    <recommendedName>
        <fullName evidence="3">protein disulfide-isomerase</fullName>
        <ecNumber evidence="3">5.3.4.1</ecNumber>
    </recommendedName>
</protein>
<dbReference type="InterPro" id="IPR011679">
    <property type="entry name" value="ERp29_C"/>
</dbReference>
<dbReference type="GO" id="GO:0003756">
    <property type="term" value="F:protein disulfide isomerase activity"/>
    <property type="evidence" value="ECO:0007669"/>
    <property type="project" value="UniProtKB-EC"/>
</dbReference>
<dbReference type="Gene3D" id="3.40.30.10">
    <property type="entry name" value="Glutaredoxin"/>
    <property type="match status" value="2"/>
</dbReference>
<comment type="similarity">
    <text evidence="2 9">Belongs to the protein disulfide isomerase family.</text>
</comment>
<evidence type="ECO:0000256" key="8">
    <source>
        <dbReference type="ARBA" id="ARBA00023284"/>
    </source>
</evidence>
<dbReference type="InterPro" id="IPR017937">
    <property type="entry name" value="Thioredoxin_CS"/>
</dbReference>
<dbReference type="EC" id="5.3.4.1" evidence="3"/>
<evidence type="ECO:0000259" key="11">
    <source>
        <dbReference type="PROSITE" id="PS51352"/>
    </source>
</evidence>
<keyword evidence="13" id="KW-1185">Reference proteome</keyword>
<evidence type="ECO:0000313" key="12">
    <source>
        <dbReference type="EMBL" id="TKA29290.1"/>
    </source>
</evidence>
<dbReference type="CDD" id="cd00238">
    <property type="entry name" value="ERp29c"/>
    <property type="match status" value="1"/>
</dbReference>
<dbReference type="NCBIfam" id="TIGR01126">
    <property type="entry name" value="pdi_dom"/>
    <property type="match status" value="2"/>
</dbReference>
<gene>
    <name evidence="12" type="ORF">B0A50_03800</name>
</gene>
<keyword evidence="6" id="KW-1015">Disulfide bond</keyword>
<keyword evidence="7 12" id="KW-0413">Isomerase</keyword>
<dbReference type="InterPro" id="IPR036249">
    <property type="entry name" value="Thioredoxin-like_sf"/>
</dbReference>
<dbReference type="PANTHER" id="PTHR45672:SF11">
    <property type="entry name" value="PROTEIN DISULFIDE-ISOMERASE C17H9.14C"/>
    <property type="match status" value="1"/>
</dbReference>
<dbReference type="InterPro" id="IPR013766">
    <property type="entry name" value="Thioredoxin_domain"/>
</dbReference>
<dbReference type="Gene3D" id="1.20.1150.12">
    <property type="entry name" value="Endoplasmic reticulum resident protein 29, C-terminal domain"/>
    <property type="match status" value="1"/>
</dbReference>
<dbReference type="GO" id="GO:0005783">
    <property type="term" value="C:endoplasmic reticulum"/>
    <property type="evidence" value="ECO:0007669"/>
    <property type="project" value="InterPro"/>
</dbReference>
<dbReference type="PROSITE" id="PS51352">
    <property type="entry name" value="THIOREDOXIN_2"/>
    <property type="match status" value="2"/>
</dbReference>
<feature type="domain" description="Thioredoxin" evidence="11">
    <location>
        <begin position="13"/>
        <end position="131"/>
    </location>
</feature>
<dbReference type="SUPFAM" id="SSF47933">
    <property type="entry name" value="ERP29 C domain-like"/>
    <property type="match status" value="1"/>
</dbReference>
<feature type="domain" description="Thioredoxin" evidence="11">
    <location>
        <begin position="133"/>
        <end position="252"/>
    </location>
</feature>
<keyword evidence="8" id="KW-0676">Redox-active center</keyword>
<evidence type="ECO:0000256" key="6">
    <source>
        <dbReference type="ARBA" id="ARBA00023157"/>
    </source>
</evidence>